<dbReference type="AlphaFoldDB" id="A0A8S1TIX7"/>
<accession>A0A8S1TIX7</accession>
<evidence type="ECO:0000313" key="1">
    <source>
        <dbReference type="EMBL" id="CAD8151594.1"/>
    </source>
</evidence>
<reference evidence="1" key="1">
    <citation type="submission" date="2021-01" db="EMBL/GenBank/DDBJ databases">
        <authorList>
            <consortium name="Genoscope - CEA"/>
            <person name="William W."/>
        </authorList>
    </citation>
    <scope>NUCLEOTIDE SEQUENCE</scope>
</reference>
<sequence>MGQINANFVLPHVQRVNIILIIVQRAFLLYINLQYRLSLRLLPLLFFC</sequence>
<dbReference type="Proteomes" id="UP000689195">
    <property type="component" value="Unassembled WGS sequence"/>
</dbReference>
<proteinExistence type="predicted"/>
<comment type="caution">
    <text evidence="1">The sequence shown here is derived from an EMBL/GenBank/DDBJ whole genome shotgun (WGS) entry which is preliminary data.</text>
</comment>
<protein>
    <submittedName>
        <fullName evidence="1">Uncharacterized protein</fullName>
    </submittedName>
</protein>
<organism evidence="1 2">
    <name type="scientific">Paramecium pentaurelia</name>
    <dbReference type="NCBI Taxonomy" id="43138"/>
    <lineage>
        <taxon>Eukaryota</taxon>
        <taxon>Sar</taxon>
        <taxon>Alveolata</taxon>
        <taxon>Ciliophora</taxon>
        <taxon>Intramacronucleata</taxon>
        <taxon>Oligohymenophorea</taxon>
        <taxon>Peniculida</taxon>
        <taxon>Parameciidae</taxon>
        <taxon>Paramecium</taxon>
    </lineage>
</organism>
<name>A0A8S1TIX7_9CILI</name>
<dbReference type="EMBL" id="CAJJDO010000022">
    <property type="protein sequence ID" value="CAD8151594.1"/>
    <property type="molecule type" value="Genomic_DNA"/>
</dbReference>
<keyword evidence="2" id="KW-1185">Reference proteome</keyword>
<gene>
    <name evidence="1" type="ORF">PPENT_87.1.T0220006</name>
</gene>
<evidence type="ECO:0000313" key="2">
    <source>
        <dbReference type="Proteomes" id="UP000689195"/>
    </source>
</evidence>